<keyword evidence="2" id="KW-1185">Reference proteome</keyword>
<gene>
    <name evidence="1" type="ORF">HAX54_000255</name>
</gene>
<proteinExistence type="predicted"/>
<reference evidence="1 2" key="1">
    <citation type="journal article" date="2021" name="BMC Genomics">
        <title>Datura genome reveals duplications of psychoactive alkaloid biosynthetic genes and high mutation rate following tissue culture.</title>
        <authorList>
            <person name="Rajewski A."/>
            <person name="Carter-House D."/>
            <person name="Stajich J."/>
            <person name="Litt A."/>
        </authorList>
    </citation>
    <scope>NUCLEOTIDE SEQUENCE [LARGE SCALE GENOMIC DNA]</scope>
    <source>
        <strain evidence="1">AR-01</strain>
    </source>
</reference>
<feature type="non-terminal residue" evidence="1">
    <location>
        <position position="58"/>
    </location>
</feature>
<sequence length="58" mass="6494">VGSGKNLAPGHCLDSDLHWFFLCCDRRLTDELLMESSMTNVLPITDGSWITFCSSPEF</sequence>
<protein>
    <submittedName>
        <fullName evidence="1">Uncharacterized protein</fullName>
    </submittedName>
</protein>
<dbReference type="EMBL" id="JACEIK010010055">
    <property type="protein sequence ID" value="MCE3214911.1"/>
    <property type="molecule type" value="Genomic_DNA"/>
</dbReference>
<evidence type="ECO:0000313" key="1">
    <source>
        <dbReference type="EMBL" id="MCE3214911.1"/>
    </source>
</evidence>
<accession>A0ABS8WTR7</accession>
<comment type="caution">
    <text evidence="1">The sequence shown here is derived from an EMBL/GenBank/DDBJ whole genome shotgun (WGS) entry which is preliminary data.</text>
</comment>
<dbReference type="Proteomes" id="UP000823775">
    <property type="component" value="Unassembled WGS sequence"/>
</dbReference>
<name>A0ABS8WTR7_DATST</name>
<feature type="non-terminal residue" evidence="1">
    <location>
        <position position="1"/>
    </location>
</feature>
<evidence type="ECO:0000313" key="2">
    <source>
        <dbReference type="Proteomes" id="UP000823775"/>
    </source>
</evidence>
<organism evidence="1 2">
    <name type="scientific">Datura stramonium</name>
    <name type="common">Jimsonweed</name>
    <name type="synonym">Common thornapple</name>
    <dbReference type="NCBI Taxonomy" id="4076"/>
    <lineage>
        <taxon>Eukaryota</taxon>
        <taxon>Viridiplantae</taxon>
        <taxon>Streptophyta</taxon>
        <taxon>Embryophyta</taxon>
        <taxon>Tracheophyta</taxon>
        <taxon>Spermatophyta</taxon>
        <taxon>Magnoliopsida</taxon>
        <taxon>eudicotyledons</taxon>
        <taxon>Gunneridae</taxon>
        <taxon>Pentapetalae</taxon>
        <taxon>asterids</taxon>
        <taxon>lamiids</taxon>
        <taxon>Solanales</taxon>
        <taxon>Solanaceae</taxon>
        <taxon>Solanoideae</taxon>
        <taxon>Datureae</taxon>
        <taxon>Datura</taxon>
    </lineage>
</organism>